<sequence length="948" mass="106779">MIVMQNKKLMKASKQFRLLLQQMEDTPHSQWLSEGGIELSYTVLFSLTQIKFCAFKLPYSTNVLTISGLLAPDLQVKGSIPDGTIVKVGKNMYHDISMSLRMTHIYEDTNLNVNLVWFGLQTNREDILPSTEHVNVVNVFVVDGIKQITGKMSVFTPIKDFALGPNYQYVLAKTSDELMCRESVMGDDLKFLVTSAASNIFKTLFTCELPMIPTNVLLAQLAGMKMENLNDEQIFEALDDKMDEQSVDSAIGGDSDAKDFIPHDTSATVLDEEVFFAEEELTRDYGPADHSISSEGDSDVDESQTHNEQNSPHAILIGIQILMSVTSKPDNDLDHVSTGAECHDRHSYQHDNKETELRSGRREKENDSKAQGRDGAVWPRRGRKRDLNTKVGAVRWGEKGDLGTQDGAVRWGEKGDLGTQDGDVEVGRERRPWHSRWRVEVGRKGDFGTQDGTLSWEEKGDLGTQDGSVRWEEKGDLGTQDSPLRWEEKGDLGTQDGVMKWGRERVEGVVLWDCRVMTRTGDLSWEPVTFIPLRSASDRGEGFVGTTRASLLLTQCWTGRGGSKSYSAVQDGALFVMGVRAVQHRVGIVSSVPLRCAHSPGDSLGSDRKRGFPSLPILVAVPRQRSESEVDYQKETTPADLVLDAQEKKPEMSLHPDKVYTHHTPETEREQLKYKSHDWFTKEGRMSERRFCTAVFPKADVGSWLSEYYITCMPRVKWKDGGIGPDVVMAVDSAVLTRTGGRVIDYNLQYHSENEDEEIIAEQLAAKHPDIRRTKNDDYAILNIEVIRDNALKHMYEVFFEDTQRGYFIILIRGLKVNIYQGLKLLVAICYNTLFSVSSPDSLESSSEVKVQFCQVRSKPASGLWIEYHRSSEVNSATCFHKSSPLDEWIGRPTSCQKYHSDVLKEQDSWLCRVQGLKPILWNGGMEGERRGMALQPTKVSFRADKNR</sequence>
<reference evidence="2" key="1">
    <citation type="submission" date="2020-11" db="EMBL/GenBank/DDBJ databases">
        <authorList>
            <person name="Tran Van P."/>
        </authorList>
    </citation>
    <scope>NUCLEOTIDE SEQUENCE</scope>
</reference>
<name>A0A7R9DWX8_9NEOP</name>
<accession>A0A7R9DWX8</accession>
<feature type="compositionally biased region" description="Basic and acidic residues" evidence="1">
    <location>
        <begin position="330"/>
        <end position="372"/>
    </location>
</feature>
<protein>
    <submittedName>
        <fullName evidence="2">Uncharacterized protein</fullName>
    </submittedName>
</protein>
<evidence type="ECO:0000313" key="2">
    <source>
        <dbReference type="EMBL" id="CAD7423014.1"/>
    </source>
</evidence>
<feature type="region of interest" description="Disordered" evidence="1">
    <location>
        <begin position="285"/>
        <end position="309"/>
    </location>
</feature>
<dbReference type="AlphaFoldDB" id="A0A7R9DWX8"/>
<organism evidence="2">
    <name type="scientific">Timema monikensis</name>
    <dbReference type="NCBI Taxonomy" id="170555"/>
    <lineage>
        <taxon>Eukaryota</taxon>
        <taxon>Metazoa</taxon>
        <taxon>Ecdysozoa</taxon>
        <taxon>Arthropoda</taxon>
        <taxon>Hexapoda</taxon>
        <taxon>Insecta</taxon>
        <taxon>Pterygota</taxon>
        <taxon>Neoptera</taxon>
        <taxon>Polyneoptera</taxon>
        <taxon>Phasmatodea</taxon>
        <taxon>Timematodea</taxon>
        <taxon>Timematoidea</taxon>
        <taxon>Timematidae</taxon>
        <taxon>Timema</taxon>
    </lineage>
</organism>
<gene>
    <name evidence="2" type="ORF">TMSB3V08_LOCUS10</name>
</gene>
<feature type="region of interest" description="Disordered" evidence="1">
    <location>
        <begin position="405"/>
        <end position="424"/>
    </location>
</feature>
<feature type="region of interest" description="Disordered" evidence="1">
    <location>
        <begin position="330"/>
        <end position="378"/>
    </location>
</feature>
<feature type="region of interest" description="Disordered" evidence="1">
    <location>
        <begin position="448"/>
        <end position="490"/>
    </location>
</feature>
<evidence type="ECO:0000256" key="1">
    <source>
        <dbReference type="SAM" id="MobiDB-lite"/>
    </source>
</evidence>
<dbReference type="EMBL" id="OB792637">
    <property type="protein sequence ID" value="CAD7423014.1"/>
    <property type="molecule type" value="Genomic_DNA"/>
</dbReference>
<proteinExistence type="predicted"/>